<proteinExistence type="predicted"/>
<dbReference type="EMBL" id="JPKZ01001881">
    <property type="protein sequence ID" value="KHN79625.1"/>
    <property type="molecule type" value="Genomic_DNA"/>
</dbReference>
<evidence type="ECO:0000259" key="1">
    <source>
        <dbReference type="PROSITE" id="PS50053"/>
    </source>
</evidence>
<dbReference type="InterPro" id="IPR000626">
    <property type="entry name" value="Ubiquitin-like_dom"/>
</dbReference>
<dbReference type="Proteomes" id="UP000031036">
    <property type="component" value="Unassembled WGS sequence"/>
</dbReference>
<sequence length="236" mass="26544">MEERNRRSNDGDDYFSNPLKYLKPFEQRVINKRKRTNGRPTNPHRYSRAKKVKLDGDAAKILEILNDSSSDEEGCLGAVDKLIRRYKQSGGNTGAEDEIIISDDEQPVPTVPTCSTAISTTSSSDEVQLVEEVEEASTSEQRCTLEIWNVEQPGQDMVRWKMTDSLRKLAVKYAAKWECEENLNAAIVSIKGELAKELGIEESRLRLMFDGCIINDSATPASLELQNDDLIDVHCC</sequence>
<feature type="domain" description="Ubiquitin-like" evidence="1">
    <location>
        <begin position="186"/>
        <end position="233"/>
    </location>
</feature>
<reference evidence="2 3" key="1">
    <citation type="submission" date="2014-11" db="EMBL/GenBank/DDBJ databases">
        <title>Genetic blueprint of the zoonotic pathogen Toxocara canis.</title>
        <authorList>
            <person name="Zhu X.-Q."/>
            <person name="Korhonen P.K."/>
            <person name="Cai H."/>
            <person name="Young N.D."/>
            <person name="Nejsum P."/>
            <person name="von Samson-Himmelstjerna G."/>
            <person name="Boag P.R."/>
            <person name="Tan P."/>
            <person name="Li Q."/>
            <person name="Min J."/>
            <person name="Yang Y."/>
            <person name="Wang X."/>
            <person name="Fang X."/>
            <person name="Hall R.S."/>
            <person name="Hofmann A."/>
            <person name="Sternberg P.W."/>
            <person name="Jex A.R."/>
            <person name="Gasser R.B."/>
        </authorList>
    </citation>
    <scope>NUCLEOTIDE SEQUENCE [LARGE SCALE GENOMIC DNA]</scope>
    <source>
        <strain evidence="2">PN_DK_2014</strain>
    </source>
</reference>
<gene>
    <name evidence="2" type="ORF">Tcan_10725</name>
</gene>
<dbReference type="Pfam" id="PF11976">
    <property type="entry name" value="Rad60-SLD"/>
    <property type="match status" value="1"/>
</dbReference>
<dbReference type="AlphaFoldDB" id="A0A0B2VF47"/>
<comment type="caution">
    <text evidence="2">The sequence shown here is derived from an EMBL/GenBank/DDBJ whole genome shotgun (WGS) entry which is preliminary data.</text>
</comment>
<evidence type="ECO:0000313" key="3">
    <source>
        <dbReference type="Proteomes" id="UP000031036"/>
    </source>
</evidence>
<dbReference type="OrthoDB" id="442921at2759"/>
<dbReference type="CDD" id="cd01763">
    <property type="entry name" value="Ubl_SUMO_like"/>
    <property type="match status" value="1"/>
</dbReference>
<keyword evidence="3" id="KW-1185">Reference proteome</keyword>
<accession>A0A0B2VF47</accession>
<dbReference type="PROSITE" id="PS50053">
    <property type="entry name" value="UBIQUITIN_2"/>
    <property type="match status" value="1"/>
</dbReference>
<dbReference type="InterPro" id="IPR022617">
    <property type="entry name" value="Rad60/SUMO-like_dom"/>
</dbReference>
<name>A0A0B2VF47_TOXCA</name>
<protein>
    <recommendedName>
        <fullName evidence="1">Ubiquitin-like domain-containing protein</fullName>
    </recommendedName>
</protein>
<evidence type="ECO:0000313" key="2">
    <source>
        <dbReference type="EMBL" id="KHN79625.1"/>
    </source>
</evidence>
<dbReference type="SUPFAM" id="SSF54236">
    <property type="entry name" value="Ubiquitin-like"/>
    <property type="match status" value="1"/>
</dbReference>
<organism evidence="2 3">
    <name type="scientific">Toxocara canis</name>
    <name type="common">Canine roundworm</name>
    <dbReference type="NCBI Taxonomy" id="6265"/>
    <lineage>
        <taxon>Eukaryota</taxon>
        <taxon>Metazoa</taxon>
        <taxon>Ecdysozoa</taxon>
        <taxon>Nematoda</taxon>
        <taxon>Chromadorea</taxon>
        <taxon>Rhabditida</taxon>
        <taxon>Spirurina</taxon>
        <taxon>Ascaridomorpha</taxon>
        <taxon>Ascaridoidea</taxon>
        <taxon>Toxocaridae</taxon>
        <taxon>Toxocara</taxon>
    </lineage>
</organism>
<dbReference type="Gene3D" id="3.10.20.90">
    <property type="entry name" value="Phosphatidylinositol 3-kinase Catalytic Subunit, Chain A, domain 1"/>
    <property type="match status" value="1"/>
</dbReference>
<dbReference type="InterPro" id="IPR029071">
    <property type="entry name" value="Ubiquitin-like_domsf"/>
</dbReference>